<evidence type="ECO:0000313" key="3">
    <source>
        <dbReference type="Proteomes" id="UP000002651"/>
    </source>
</evidence>
<evidence type="ECO:0000256" key="1">
    <source>
        <dbReference type="SAM" id="Phobius"/>
    </source>
</evidence>
<keyword evidence="1" id="KW-0472">Membrane</keyword>
<dbReference type="EMBL" id="CP002905">
    <property type="protein sequence ID" value="AEP87490.1"/>
    <property type="molecule type" value="Genomic_DNA"/>
</dbReference>
<keyword evidence="1" id="KW-1133">Transmembrane helix</keyword>
<keyword evidence="3" id="KW-1185">Reference proteome</keyword>
<feature type="transmembrane region" description="Helical" evidence="1">
    <location>
        <begin position="20"/>
        <end position="38"/>
    </location>
</feature>
<reference evidence="2 3" key="1">
    <citation type="journal article" date="2012" name="J. Bacteriol.">
        <title>Whole-genome sequences of Bacillus subtilis and close relatives.</title>
        <authorList>
            <person name="Earl A.M."/>
            <person name="Eppinger M."/>
            <person name="Fricke W.F."/>
            <person name="Rosovitz M.J."/>
            <person name="Rasko D.A."/>
            <person name="Daugherty S."/>
            <person name="Losick R."/>
            <person name="Kolter R."/>
            <person name="Ravel J."/>
        </authorList>
    </citation>
    <scope>NUCLEOTIDE SEQUENCE [LARGE SCALE GENOMIC DNA]</scope>
    <source>
        <strain evidence="3">DSM 15029 / JCM 12233 / NBRC 101239 / NRRL B-23049 / TU-B-10</strain>
    </source>
</reference>
<proteinExistence type="predicted"/>
<dbReference type="Proteomes" id="UP000002651">
    <property type="component" value="Chromosome"/>
</dbReference>
<keyword evidence="1" id="KW-0812">Transmembrane</keyword>
<accession>G4NXH1</accession>
<dbReference type="KEGG" id="bst:GYO_2882"/>
<gene>
    <name evidence="2" type="ordered locus">GYO_2882</name>
</gene>
<organism evidence="2 3">
    <name type="scientific">Bacillus spizizenii (strain DSM 15029 / JCM 12233 / NBRC 101239 / NRRL B-23049 / TU-B-10)</name>
    <name type="common">Bacillus subtilis subsp. spizizenii</name>
    <dbReference type="NCBI Taxonomy" id="1052585"/>
    <lineage>
        <taxon>Bacteria</taxon>
        <taxon>Bacillati</taxon>
        <taxon>Bacillota</taxon>
        <taxon>Bacilli</taxon>
        <taxon>Bacillales</taxon>
        <taxon>Bacillaceae</taxon>
        <taxon>Bacillus</taxon>
    </lineage>
</organism>
<sequence>MVDSLPIMLLIIKSYMAPVTLIYFIGFNCLDSLFLYLVKKTKSAYND</sequence>
<evidence type="ECO:0000313" key="2">
    <source>
        <dbReference type="EMBL" id="AEP87490.1"/>
    </source>
</evidence>
<dbReference type="HOGENOM" id="CLU_3164817_0_0_9"/>
<name>G4NXH1_BACS4</name>
<dbReference type="AlphaFoldDB" id="G4NXH1"/>
<protein>
    <submittedName>
        <fullName evidence="2">Uncharacterized protein</fullName>
    </submittedName>
</protein>